<dbReference type="EC" id="3.4.21.53" evidence="2"/>
<dbReference type="EMBL" id="AP010872">
    <property type="protein sequence ID" value="BAH83432.1"/>
    <property type="molecule type" value="Genomic_DNA"/>
</dbReference>
<dbReference type="GO" id="GO:0004252">
    <property type="term" value="F:serine-type endopeptidase activity"/>
    <property type="evidence" value="ECO:0007669"/>
    <property type="project" value="UniProtKB-UniRule"/>
</dbReference>
<dbReference type="PRINTS" id="PR00830">
    <property type="entry name" value="ENDOLAPTASE"/>
</dbReference>
<dbReference type="Pfam" id="PF13654">
    <property type="entry name" value="AAA_32"/>
    <property type="match status" value="1"/>
</dbReference>
<dbReference type="Proteomes" id="UP000061704">
    <property type="component" value="Chromosome"/>
</dbReference>
<dbReference type="AlphaFoldDB" id="C5WDM6"/>
<dbReference type="InterPro" id="IPR008269">
    <property type="entry name" value="Lon_proteolytic"/>
</dbReference>
<dbReference type="RefSeq" id="WP_102032548.1">
    <property type="nucleotide sequence ID" value="NZ_AP010872.1"/>
</dbReference>
<evidence type="ECO:0000313" key="5">
    <source>
        <dbReference type="Proteomes" id="UP000061704"/>
    </source>
</evidence>
<dbReference type="SUPFAM" id="SSF54211">
    <property type="entry name" value="Ribosomal protein S5 domain 2-like"/>
    <property type="match status" value="1"/>
</dbReference>
<dbReference type="KEGG" id="icp:ICMP_597"/>
<comment type="similarity">
    <text evidence="2">Belongs to the peptidase S16 family.</text>
</comment>
<comment type="catalytic activity">
    <reaction evidence="2">
        <text>Hydrolysis of proteins in presence of ATP.</text>
        <dbReference type="EC" id="3.4.21.53"/>
    </reaction>
</comment>
<proteinExistence type="inferred from homology"/>
<dbReference type="PROSITE" id="PS51786">
    <property type="entry name" value="LON_PROTEOLYTIC"/>
    <property type="match status" value="1"/>
</dbReference>
<dbReference type="InterPro" id="IPR027065">
    <property type="entry name" value="Lon_Prtase"/>
</dbReference>
<evidence type="ECO:0000256" key="1">
    <source>
        <dbReference type="ARBA" id="ARBA00022670"/>
    </source>
</evidence>
<dbReference type="OrthoDB" id="9758568at2"/>
<gene>
    <name evidence="4" type="primary">ycbZ</name>
    <name evidence="4" type="ORF">ICMP_597</name>
</gene>
<sequence>MNILKLTEQNLRFNTDSYKKIFSQNFIDDIDSFSLVQPRLFSTLTNFCRRKYTFPILLIRSQENINYLAKIANVIKRLYIQDGTLYGGEYHITSNNIILKPPKDPSNPFTSLGKVIYAEWIELEKLLGSVHAYKKYINLIPGIVHQANGGFLLLSLRTLLKQPLMWKRLKQCIIKKLFEWFIPNNITRISSSIPALPMNLRLVLCGEYDSLASLQQLEPEIHKLAIYTEFEEQITIITRKDMFAWCHWTSVIAREAKIPHPQADFWPVLIHESSRYTGAKNTLSLCPCWLLRQLQEAMLYGNILNKKSLQKAIEIRYWHENYVYKKMYNEIILKTISVQTEGKVIGQINALSVFEYAGHPLLWGQPSRITCVVYLGDGECIDIESKTQLGNNIHAKGVMIMQSYLHSKLALEQHIPFSASLVFEQSYEEIDGDSASLAELCAVISAISSQPIDQQIAVTGSIDQFGNVQPVAGLNEKIEGFFYICYKRYLTHNQGVIIPADNVNHLSLNEDVIKAIQEKKFHIWAIKHVDQALQILTGLPWDNAQGPSLIKKIKEKICKNHKTNTNEIPWLFRWLNWGQ</sequence>
<feature type="domain" description="Lon proteolytic" evidence="3">
    <location>
        <begin position="342"/>
        <end position="539"/>
    </location>
</feature>
<dbReference type="Pfam" id="PF05362">
    <property type="entry name" value="Lon_C"/>
    <property type="match status" value="1"/>
</dbReference>
<name>C5WDM6_9ENTR</name>
<evidence type="ECO:0000259" key="3">
    <source>
        <dbReference type="PROSITE" id="PS51786"/>
    </source>
</evidence>
<dbReference type="InterPro" id="IPR014721">
    <property type="entry name" value="Ribsml_uS5_D2-typ_fold_subgr"/>
</dbReference>
<keyword evidence="2" id="KW-0720">Serine protease</keyword>
<accession>C5WDM6</accession>
<feature type="active site" evidence="2">
    <location>
        <position position="477"/>
    </location>
</feature>
<dbReference type="GO" id="GO:0004176">
    <property type="term" value="F:ATP-dependent peptidase activity"/>
    <property type="evidence" value="ECO:0007669"/>
    <property type="project" value="UniProtKB-UniRule"/>
</dbReference>
<dbReference type="InterPro" id="IPR041699">
    <property type="entry name" value="AAA_32"/>
</dbReference>
<keyword evidence="1 2" id="KW-0645">Protease</keyword>
<dbReference type="GO" id="GO:0005524">
    <property type="term" value="F:ATP binding"/>
    <property type="evidence" value="ECO:0007669"/>
    <property type="project" value="InterPro"/>
</dbReference>
<keyword evidence="5" id="KW-1185">Reference proteome</keyword>
<dbReference type="InterPro" id="IPR027417">
    <property type="entry name" value="P-loop_NTPase"/>
</dbReference>
<dbReference type="GO" id="GO:0030163">
    <property type="term" value="P:protein catabolic process"/>
    <property type="evidence" value="ECO:0007669"/>
    <property type="project" value="InterPro"/>
</dbReference>
<dbReference type="InterPro" id="IPR020568">
    <property type="entry name" value="Ribosomal_Su5_D2-typ_SF"/>
</dbReference>
<feature type="active site" evidence="2">
    <location>
        <position position="434"/>
    </location>
</feature>
<dbReference type="PANTHER" id="PTHR10046">
    <property type="entry name" value="ATP DEPENDENT LON PROTEASE FAMILY MEMBER"/>
    <property type="match status" value="1"/>
</dbReference>
<organism evidence="4 5">
    <name type="scientific">Candidatus Ishikawaella capsulata Mpkobe</name>
    <dbReference type="NCBI Taxonomy" id="476281"/>
    <lineage>
        <taxon>Bacteria</taxon>
        <taxon>Pseudomonadati</taxon>
        <taxon>Pseudomonadota</taxon>
        <taxon>Gammaproteobacteria</taxon>
        <taxon>Enterobacterales</taxon>
        <taxon>Enterobacteriaceae</taxon>
        <taxon>Candidatus Ishikawella</taxon>
    </lineage>
</organism>
<keyword evidence="2" id="KW-0378">Hydrolase</keyword>
<evidence type="ECO:0000313" key="4">
    <source>
        <dbReference type="EMBL" id="BAH83432.1"/>
    </source>
</evidence>
<reference evidence="4 5" key="1">
    <citation type="journal article" date="2011" name="Genome Biol. Evol.">
        <title>Reductive evolution of bacterial genome in insect gut environment.</title>
        <authorList>
            <person name="Nikoh N."/>
            <person name="Hosokawa T."/>
            <person name="Ohshima K."/>
            <person name="Hattori M."/>
            <person name="Fukatsu T."/>
        </authorList>
    </citation>
    <scope>NUCLEOTIDE SEQUENCE [LARGE SCALE GENOMIC DNA]</scope>
    <source>
        <strain evidence="4 5">Mpkobe</strain>
    </source>
</reference>
<protein>
    <recommendedName>
        <fullName evidence="2">endopeptidase La</fullName>
        <ecNumber evidence="2">3.4.21.53</ecNumber>
    </recommendedName>
</protein>
<dbReference type="Gene3D" id="3.30.230.10">
    <property type="match status" value="1"/>
</dbReference>
<evidence type="ECO:0000256" key="2">
    <source>
        <dbReference type="PROSITE-ProRule" id="PRU01122"/>
    </source>
</evidence>
<dbReference type="HOGENOM" id="CLU_014785_2_0_6"/>
<dbReference type="Gene3D" id="3.40.50.300">
    <property type="entry name" value="P-loop containing nucleotide triphosphate hydrolases"/>
    <property type="match status" value="1"/>
</dbReference>
<dbReference type="GO" id="GO:0006508">
    <property type="term" value="P:proteolysis"/>
    <property type="evidence" value="ECO:0007669"/>
    <property type="project" value="UniProtKB-KW"/>
</dbReference>